<reference evidence="2" key="1">
    <citation type="journal article" date="2023" name="Mol. Phylogenet. Evol.">
        <title>Genome-scale phylogeny and comparative genomics of the fungal order Sordariales.</title>
        <authorList>
            <person name="Hensen N."/>
            <person name="Bonometti L."/>
            <person name="Westerberg I."/>
            <person name="Brannstrom I.O."/>
            <person name="Guillou S."/>
            <person name="Cros-Aarteil S."/>
            <person name="Calhoun S."/>
            <person name="Haridas S."/>
            <person name="Kuo A."/>
            <person name="Mondo S."/>
            <person name="Pangilinan J."/>
            <person name="Riley R."/>
            <person name="LaButti K."/>
            <person name="Andreopoulos B."/>
            <person name="Lipzen A."/>
            <person name="Chen C."/>
            <person name="Yan M."/>
            <person name="Daum C."/>
            <person name="Ng V."/>
            <person name="Clum A."/>
            <person name="Steindorff A."/>
            <person name="Ohm R.A."/>
            <person name="Martin F."/>
            <person name="Silar P."/>
            <person name="Natvig D.O."/>
            <person name="Lalanne C."/>
            <person name="Gautier V."/>
            <person name="Ament-Velasquez S.L."/>
            <person name="Kruys A."/>
            <person name="Hutchinson M.I."/>
            <person name="Powell A.J."/>
            <person name="Barry K."/>
            <person name="Miller A.N."/>
            <person name="Grigoriev I.V."/>
            <person name="Debuchy R."/>
            <person name="Gladieux P."/>
            <person name="Hiltunen Thoren M."/>
            <person name="Johannesson H."/>
        </authorList>
    </citation>
    <scope>NUCLEOTIDE SEQUENCE</scope>
    <source>
        <strain evidence="2">CBS 560.94</strain>
    </source>
</reference>
<organism evidence="2 3">
    <name type="scientific">Neurospora tetraspora</name>
    <dbReference type="NCBI Taxonomy" id="94610"/>
    <lineage>
        <taxon>Eukaryota</taxon>
        <taxon>Fungi</taxon>
        <taxon>Dikarya</taxon>
        <taxon>Ascomycota</taxon>
        <taxon>Pezizomycotina</taxon>
        <taxon>Sordariomycetes</taxon>
        <taxon>Sordariomycetidae</taxon>
        <taxon>Sordariales</taxon>
        <taxon>Sordariaceae</taxon>
        <taxon>Neurospora</taxon>
    </lineage>
</organism>
<evidence type="ECO:0000256" key="1">
    <source>
        <dbReference type="SAM" id="SignalP"/>
    </source>
</evidence>
<gene>
    <name evidence="2" type="ORF">B0H65DRAFT_54848</name>
</gene>
<evidence type="ECO:0000313" key="2">
    <source>
        <dbReference type="EMBL" id="KAK3355666.1"/>
    </source>
</evidence>
<reference evidence="2" key="2">
    <citation type="submission" date="2023-06" db="EMBL/GenBank/DDBJ databases">
        <authorList>
            <consortium name="Lawrence Berkeley National Laboratory"/>
            <person name="Haridas S."/>
            <person name="Hensen N."/>
            <person name="Bonometti L."/>
            <person name="Westerberg I."/>
            <person name="Brannstrom I.O."/>
            <person name="Guillou S."/>
            <person name="Cros-Aarteil S."/>
            <person name="Calhoun S."/>
            <person name="Kuo A."/>
            <person name="Mondo S."/>
            <person name="Pangilinan J."/>
            <person name="Riley R."/>
            <person name="Labutti K."/>
            <person name="Andreopoulos B."/>
            <person name="Lipzen A."/>
            <person name="Chen C."/>
            <person name="Yanf M."/>
            <person name="Daum C."/>
            <person name="Ng V."/>
            <person name="Clum A."/>
            <person name="Steindorff A."/>
            <person name="Ohm R."/>
            <person name="Martin F."/>
            <person name="Silar P."/>
            <person name="Natvig D."/>
            <person name="Lalanne C."/>
            <person name="Gautier V."/>
            <person name="Ament-Velasquez S.L."/>
            <person name="Kruys A."/>
            <person name="Hutchinson M.I."/>
            <person name="Powell A.J."/>
            <person name="Barry K."/>
            <person name="Miller A.N."/>
            <person name="Grigoriev I.V."/>
            <person name="Debuchy R."/>
            <person name="Gladieux P."/>
            <person name="Thoren M.H."/>
            <person name="Johannesson H."/>
        </authorList>
    </citation>
    <scope>NUCLEOTIDE SEQUENCE</scope>
    <source>
        <strain evidence="2">CBS 560.94</strain>
    </source>
</reference>
<dbReference type="Proteomes" id="UP001278500">
    <property type="component" value="Unassembled WGS sequence"/>
</dbReference>
<protein>
    <recommendedName>
        <fullName evidence="4">Secreted protein</fullName>
    </recommendedName>
</protein>
<dbReference type="AlphaFoldDB" id="A0AAE0JQ78"/>
<keyword evidence="1" id="KW-0732">Signal</keyword>
<comment type="caution">
    <text evidence="2">The sequence shown here is derived from an EMBL/GenBank/DDBJ whole genome shotgun (WGS) entry which is preliminary data.</text>
</comment>
<dbReference type="GeneID" id="87866738"/>
<dbReference type="EMBL" id="JAUEPP010000001">
    <property type="protein sequence ID" value="KAK3355666.1"/>
    <property type="molecule type" value="Genomic_DNA"/>
</dbReference>
<feature type="signal peptide" evidence="1">
    <location>
        <begin position="1"/>
        <end position="18"/>
    </location>
</feature>
<sequence>MSHEVLLLLFVSDIPGFSLEMGVQETKSRDSNSVSASPVNIGRPSWNIRLVFSSSASVKLLSEQNCTLHSPSCPSA</sequence>
<evidence type="ECO:0000313" key="3">
    <source>
        <dbReference type="Proteomes" id="UP001278500"/>
    </source>
</evidence>
<name>A0AAE0JQ78_9PEZI</name>
<evidence type="ECO:0008006" key="4">
    <source>
        <dbReference type="Google" id="ProtNLM"/>
    </source>
</evidence>
<dbReference type="RefSeq" id="XP_062687044.1">
    <property type="nucleotide sequence ID" value="XM_062829584.1"/>
</dbReference>
<proteinExistence type="predicted"/>
<feature type="chain" id="PRO_5041914861" description="Secreted protein" evidence="1">
    <location>
        <begin position="19"/>
        <end position="76"/>
    </location>
</feature>
<accession>A0AAE0JQ78</accession>
<keyword evidence="3" id="KW-1185">Reference proteome</keyword>